<feature type="region of interest" description="Disordered" evidence="1">
    <location>
        <begin position="103"/>
        <end position="166"/>
    </location>
</feature>
<gene>
    <name evidence="2" type="ORF">LzC2_29250</name>
</gene>
<feature type="region of interest" description="Disordered" evidence="1">
    <location>
        <begin position="1"/>
        <end position="23"/>
    </location>
</feature>
<dbReference type="Pfam" id="PF05258">
    <property type="entry name" value="DciA"/>
    <property type="match status" value="1"/>
</dbReference>
<dbReference type="EMBL" id="WTPX01000101">
    <property type="protein sequence ID" value="NNJ26830.1"/>
    <property type="molecule type" value="Genomic_DNA"/>
</dbReference>
<keyword evidence="3" id="KW-1185">Reference proteome</keyword>
<dbReference type="PANTHER" id="PTHR36456:SF1">
    <property type="entry name" value="UPF0232 PROTEIN SCO3875"/>
    <property type="match status" value="1"/>
</dbReference>
<name>A0ABX1VFF8_9PLAN</name>
<organism evidence="2 3">
    <name type="scientific">Alienimonas chondri</name>
    <dbReference type="NCBI Taxonomy" id="2681879"/>
    <lineage>
        <taxon>Bacteria</taxon>
        <taxon>Pseudomonadati</taxon>
        <taxon>Planctomycetota</taxon>
        <taxon>Planctomycetia</taxon>
        <taxon>Planctomycetales</taxon>
        <taxon>Planctomycetaceae</taxon>
        <taxon>Alienimonas</taxon>
    </lineage>
</organism>
<comment type="caution">
    <text evidence="2">The sequence shown here is derived from an EMBL/GenBank/DDBJ whole genome shotgun (WGS) entry which is preliminary data.</text>
</comment>
<evidence type="ECO:0000256" key="1">
    <source>
        <dbReference type="SAM" id="MobiDB-lite"/>
    </source>
</evidence>
<dbReference type="RefSeq" id="WP_171188239.1">
    <property type="nucleotide sequence ID" value="NZ_WTPX01000101.1"/>
</dbReference>
<dbReference type="InterPro" id="IPR007922">
    <property type="entry name" value="DciA-like"/>
</dbReference>
<accession>A0ABX1VFF8</accession>
<dbReference type="Proteomes" id="UP000609651">
    <property type="component" value="Unassembled WGS sequence"/>
</dbReference>
<proteinExistence type="predicted"/>
<sequence length="166" mass="17680">MPPRKPAKPSAGRPKGPGTPPTLGAALAELIRIKGVASTGESTQLAKDWRAAAGDRIADRTRVVGVRHGMLHVGVQNSALLGELASFHKDRLLGEMQRRLPESRLRGLKFKLNGELRKPPAERPNPTRSPDPATGPAAGSGTRFQPRDRPGLRPGFGDLPGSLGDR</sequence>
<evidence type="ECO:0000313" key="2">
    <source>
        <dbReference type="EMBL" id="NNJ26830.1"/>
    </source>
</evidence>
<evidence type="ECO:0008006" key="4">
    <source>
        <dbReference type="Google" id="ProtNLM"/>
    </source>
</evidence>
<feature type="compositionally biased region" description="Basic and acidic residues" evidence="1">
    <location>
        <begin position="112"/>
        <end position="121"/>
    </location>
</feature>
<dbReference type="PANTHER" id="PTHR36456">
    <property type="entry name" value="UPF0232 PROTEIN SCO3875"/>
    <property type="match status" value="1"/>
</dbReference>
<evidence type="ECO:0000313" key="3">
    <source>
        <dbReference type="Proteomes" id="UP000609651"/>
    </source>
</evidence>
<reference evidence="2 3" key="1">
    <citation type="journal article" date="2020" name="Syst. Appl. Microbiol.">
        <title>Alienimonas chondri sp. nov., a novel planctomycete isolated from the biofilm of the red alga Chondrus crispus.</title>
        <authorList>
            <person name="Vitorino I."/>
            <person name="Albuquerque L."/>
            <person name="Wiegand S."/>
            <person name="Kallscheuer N."/>
            <person name="da Costa M.S."/>
            <person name="Lobo-da-Cunha A."/>
            <person name="Jogler C."/>
            <person name="Lage O.M."/>
        </authorList>
    </citation>
    <scope>NUCLEOTIDE SEQUENCE [LARGE SCALE GENOMIC DNA]</scope>
    <source>
        <strain evidence="2 3">LzC2</strain>
    </source>
</reference>
<protein>
    <recommendedName>
        <fullName evidence="4">DUF721 domain-containing protein</fullName>
    </recommendedName>
</protein>